<reference evidence="12 13" key="1">
    <citation type="submission" date="2024-09" db="EMBL/GenBank/DDBJ databases">
        <title>The Natural Products Discovery Center: Release of the First 8490 Sequenced Strains for Exploring Actinobacteria Biosynthetic Diversity.</title>
        <authorList>
            <person name="Kalkreuter E."/>
            <person name="Kautsar S.A."/>
            <person name="Yang D."/>
            <person name="Bader C.D."/>
            <person name="Teijaro C.N."/>
            <person name="Fluegel L."/>
            <person name="Davis C.M."/>
            <person name="Simpson J.R."/>
            <person name="Lauterbach L."/>
            <person name="Steele A.D."/>
            <person name="Gui C."/>
            <person name="Meng S."/>
            <person name="Li G."/>
            <person name="Viehrig K."/>
            <person name="Ye F."/>
            <person name="Su P."/>
            <person name="Kiefer A.F."/>
            <person name="Nichols A."/>
            <person name="Cepeda A.J."/>
            <person name="Yan W."/>
            <person name="Fan B."/>
            <person name="Jiang Y."/>
            <person name="Adhikari A."/>
            <person name="Zheng C.-J."/>
            <person name="Schuster L."/>
            <person name="Cowan T.M."/>
            <person name="Smanski M.J."/>
            <person name="Chevrette M.G."/>
            <person name="De Carvalho L.P.S."/>
            <person name="Shen B."/>
        </authorList>
    </citation>
    <scope>NUCLEOTIDE SEQUENCE [LARGE SCALE GENOMIC DNA]</scope>
    <source>
        <strain evidence="12 13">NPDC058584</strain>
    </source>
</reference>
<comment type="caution">
    <text evidence="12">The sequence shown here is derived from an EMBL/GenBank/DDBJ whole genome shotgun (WGS) entry which is preliminary data.</text>
</comment>
<comment type="similarity">
    <text evidence="2">Belongs to the VKOR family.</text>
</comment>
<keyword evidence="4" id="KW-0874">Quinone</keyword>
<dbReference type="Gene3D" id="1.20.1440.130">
    <property type="entry name" value="VKOR domain"/>
    <property type="match status" value="1"/>
</dbReference>
<evidence type="ECO:0000256" key="10">
    <source>
        <dbReference type="SAM" id="Phobius"/>
    </source>
</evidence>
<keyword evidence="13" id="KW-1185">Reference proteome</keyword>
<evidence type="ECO:0000256" key="9">
    <source>
        <dbReference type="ARBA" id="ARBA00023284"/>
    </source>
</evidence>
<accession>A0ABW6DRT0</accession>
<keyword evidence="3 10" id="KW-0812">Transmembrane</keyword>
<sequence length="217" mass="22975">MTATAQRPAPDPGGAAGPAGAGGGPGVRLLALVLTVGGAIGLIAAFALTVEKIALLKDPSYKPSCSINPVLSCGSVMTTEQAEAFGFPNPLLGIAGFAVVTALGVVLLTGALLPRWMWLSMQAGVTFGVVFVHWLIFQSLYRIDALCPYCMAVWAVMIPIFWYTTLHGLSRGLLPVPEQLRGGVRAVASLHGVVPTAWYLLIGVLILQRFWLYWTSL</sequence>
<feature type="transmembrane region" description="Helical" evidence="10">
    <location>
        <begin position="119"/>
        <end position="137"/>
    </location>
</feature>
<dbReference type="InterPro" id="IPR041714">
    <property type="entry name" value="VKOR_Actinobacteria"/>
</dbReference>
<comment type="subcellular location">
    <subcellularLocation>
        <location evidence="1">Membrane</location>
        <topology evidence="1">Multi-pass membrane protein</topology>
    </subcellularLocation>
</comment>
<feature type="transmembrane region" description="Helical" evidence="10">
    <location>
        <begin position="91"/>
        <end position="113"/>
    </location>
</feature>
<feature type="domain" description="Vitamin K epoxide reductase" evidence="11">
    <location>
        <begin position="27"/>
        <end position="168"/>
    </location>
</feature>
<keyword evidence="8" id="KW-1015">Disulfide bond</keyword>
<feature type="transmembrane region" description="Helical" evidence="10">
    <location>
        <begin position="29"/>
        <end position="50"/>
    </location>
</feature>
<evidence type="ECO:0000256" key="6">
    <source>
        <dbReference type="ARBA" id="ARBA00023002"/>
    </source>
</evidence>
<keyword evidence="5 10" id="KW-1133">Transmembrane helix</keyword>
<dbReference type="InterPro" id="IPR012932">
    <property type="entry name" value="VKOR"/>
</dbReference>
<dbReference type="CDD" id="cd12922">
    <property type="entry name" value="VKOR_5"/>
    <property type="match status" value="1"/>
</dbReference>
<evidence type="ECO:0000256" key="1">
    <source>
        <dbReference type="ARBA" id="ARBA00004141"/>
    </source>
</evidence>
<feature type="transmembrane region" description="Helical" evidence="10">
    <location>
        <begin position="186"/>
        <end position="207"/>
    </location>
</feature>
<evidence type="ECO:0000259" key="11">
    <source>
        <dbReference type="SMART" id="SM00756"/>
    </source>
</evidence>
<dbReference type="EMBL" id="JBHXPM010000003">
    <property type="protein sequence ID" value="MFD3955401.1"/>
    <property type="molecule type" value="Genomic_DNA"/>
</dbReference>
<protein>
    <submittedName>
        <fullName evidence="12">Vitamin K epoxide reductase family protein</fullName>
    </submittedName>
</protein>
<keyword evidence="6" id="KW-0560">Oxidoreductase</keyword>
<keyword evidence="7 10" id="KW-0472">Membrane</keyword>
<evidence type="ECO:0000256" key="5">
    <source>
        <dbReference type="ARBA" id="ARBA00022989"/>
    </source>
</evidence>
<evidence type="ECO:0000256" key="3">
    <source>
        <dbReference type="ARBA" id="ARBA00022692"/>
    </source>
</evidence>
<dbReference type="InterPro" id="IPR038354">
    <property type="entry name" value="VKOR_sf"/>
</dbReference>
<evidence type="ECO:0000256" key="4">
    <source>
        <dbReference type="ARBA" id="ARBA00022719"/>
    </source>
</evidence>
<dbReference type="RefSeq" id="WP_078863030.1">
    <property type="nucleotide sequence ID" value="NZ_JBEXKQ010000014.1"/>
</dbReference>
<evidence type="ECO:0000256" key="8">
    <source>
        <dbReference type="ARBA" id="ARBA00023157"/>
    </source>
</evidence>
<evidence type="ECO:0000313" key="12">
    <source>
        <dbReference type="EMBL" id="MFD3955401.1"/>
    </source>
</evidence>
<evidence type="ECO:0000256" key="7">
    <source>
        <dbReference type="ARBA" id="ARBA00023136"/>
    </source>
</evidence>
<dbReference type="GeneID" id="91291883"/>
<dbReference type="Pfam" id="PF07884">
    <property type="entry name" value="VKOR"/>
    <property type="match status" value="1"/>
</dbReference>
<feature type="transmembrane region" description="Helical" evidence="10">
    <location>
        <begin position="149"/>
        <end position="166"/>
    </location>
</feature>
<evidence type="ECO:0000256" key="2">
    <source>
        <dbReference type="ARBA" id="ARBA00006214"/>
    </source>
</evidence>
<dbReference type="Proteomes" id="UP001598300">
    <property type="component" value="Unassembled WGS sequence"/>
</dbReference>
<organism evidence="12 13">
    <name type="scientific">Streptomyces bacillaris</name>
    <dbReference type="NCBI Taxonomy" id="68179"/>
    <lineage>
        <taxon>Bacteria</taxon>
        <taxon>Bacillati</taxon>
        <taxon>Actinomycetota</taxon>
        <taxon>Actinomycetes</taxon>
        <taxon>Kitasatosporales</taxon>
        <taxon>Streptomycetaceae</taxon>
        <taxon>Streptomyces</taxon>
    </lineage>
</organism>
<keyword evidence="9" id="KW-0676">Redox-active center</keyword>
<name>A0ABW6DRT0_9ACTN</name>
<dbReference type="SMART" id="SM00756">
    <property type="entry name" value="VKc"/>
    <property type="match status" value="1"/>
</dbReference>
<proteinExistence type="inferred from homology"/>
<gene>
    <name evidence="12" type="ORF">ACFWR3_04865</name>
</gene>
<evidence type="ECO:0000313" key="13">
    <source>
        <dbReference type="Proteomes" id="UP001598300"/>
    </source>
</evidence>